<feature type="transmembrane region" description="Helical" evidence="5">
    <location>
        <begin position="6"/>
        <end position="23"/>
    </location>
</feature>
<feature type="transmembrane region" description="Helical" evidence="5">
    <location>
        <begin position="200"/>
        <end position="220"/>
    </location>
</feature>
<comment type="subcellular location">
    <subcellularLocation>
        <location evidence="1">Membrane</location>
        <topology evidence="1">Multi-pass membrane protein</topology>
    </subcellularLocation>
</comment>
<reference evidence="8" key="2">
    <citation type="submission" date="2015-04" db="EMBL/GenBank/DDBJ databases">
        <title>Complete genome sequence of Salinicoccus halodurans strain H3B36, isolated from the Qaidam basin of China.</title>
        <authorList>
            <person name="Ma Y."/>
            <person name="Jiang K."/>
            <person name="Xue Y."/>
        </authorList>
    </citation>
    <scope>NUCLEOTIDE SEQUENCE [LARGE SCALE GENOMIC DNA]</scope>
    <source>
        <strain evidence="8">H3B36</strain>
    </source>
</reference>
<feature type="transmembrane region" description="Helical" evidence="5">
    <location>
        <begin position="35"/>
        <end position="64"/>
    </location>
</feature>
<accession>A0A0F7HPF0</accession>
<feature type="transmembrane region" description="Helical" evidence="5">
    <location>
        <begin position="369"/>
        <end position="385"/>
    </location>
</feature>
<dbReference type="EMBL" id="CP011366">
    <property type="protein sequence ID" value="AKG75038.1"/>
    <property type="molecule type" value="Genomic_DNA"/>
</dbReference>
<keyword evidence="3 5" id="KW-1133">Transmembrane helix</keyword>
<reference evidence="6 8" key="1">
    <citation type="journal article" date="2015" name="Int. J. Syst. Evol. Microbiol.">
        <title>Complete genome sequence of Salinicoccus halodurans H3B36, isolated from the Qaidam Basin in China.</title>
        <authorList>
            <person name="Jiang K."/>
            <person name="Xue Y."/>
            <person name="Ma Y."/>
        </authorList>
    </citation>
    <scope>NUCLEOTIDE SEQUENCE [LARGE SCALE GENOMIC DNA]</scope>
    <source>
        <strain evidence="6 8">H3B36</strain>
    </source>
</reference>
<proteinExistence type="predicted"/>
<feature type="transmembrane region" description="Helical" evidence="5">
    <location>
        <begin position="158"/>
        <end position="188"/>
    </location>
</feature>
<feature type="transmembrane region" description="Helical" evidence="5">
    <location>
        <begin position="70"/>
        <end position="93"/>
    </location>
</feature>
<evidence type="ECO:0000256" key="1">
    <source>
        <dbReference type="ARBA" id="ARBA00004141"/>
    </source>
</evidence>
<evidence type="ECO:0000313" key="7">
    <source>
        <dbReference type="EMBL" id="SFK64986.1"/>
    </source>
</evidence>
<feature type="transmembrane region" description="Helical" evidence="5">
    <location>
        <begin position="301"/>
        <end position="325"/>
    </location>
</feature>
<evidence type="ECO:0000256" key="5">
    <source>
        <dbReference type="SAM" id="Phobius"/>
    </source>
</evidence>
<dbReference type="GO" id="GO:0005886">
    <property type="term" value="C:plasma membrane"/>
    <property type="evidence" value="ECO:0007669"/>
    <property type="project" value="TreeGrafter"/>
</dbReference>
<dbReference type="KEGG" id="shv:AAT16_13100"/>
<evidence type="ECO:0000313" key="9">
    <source>
        <dbReference type="Proteomes" id="UP000183090"/>
    </source>
</evidence>
<feature type="transmembrane region" description="Helical" evidence="5">
    <location>
        <begin position="427"/>
        <end position="449"/>
    </location>
</feature>
<dbReference type="RefSeq" id="WP_046791215.1">
    <property type="nucleotide sequence ID" value="NZ_CP011366.1"/>
</dbReference>
<dbReference type="PANTHER" id="PTHR43652">
    <property type="entry name" value="BASIC AMINO ACID ANTIPORTER YFCC-RELATED"/>
    <property type="match status" value="1"/>
</dbReference>
<feature type="transmembrane region" description="Helical" evidence="5">
    <location>
        <begin position="114"/>
        <end position="133"/>
    </location>
</feature>
<dbReference type="PANTHER" id="PTHR43652:SF2">
    <property type="entry name" value="BASIC AMINO ACID ANTIPORTER YFCC-RELATED"/>
    <property type="match status" value="1"/>
</dbReference>
<gene>
    <name evidence="6" type="ORF">AAT16_13100</name>
    <name evidence="7" type="ORF">SAMN05216235_0876</name>
</gene>
<evidence type="ECO:0000313" key="8">
    <source>
        <dbReference type="Proteomes" id="UP000034029"/>
    </source>
</evidence>
<organism evidence="7 9">
    <name type="scientific">Salinicoccus halodurans</name>
    <dbReference type="NCBI Taxonomy" id="407035"/>
    <lineage>
        <taxon>Bacteria</taxon>
        <taxon>Bacillati</taxon>
        <taxon>Bacillota</taxon>
        <taxon>Bacilli</taxon>
        <taxon>Bacillales</taxon>
        <taxon>Staphylococcaceae</taxon>
        <taxon>Salinicoccus</taxon>
    </lineage>
</organism>
<dbReference type="Proteomes" id="UP000183090">
    <property type="component" value="Unassembled WGS sequence"/>
</dbReference>
<name>A0A0F7HPF0_9STAP</name>
<dbReference type="AlphaFoldDB" id="A0A0F7HPF0"/>
<feature type="transmembrane region" description="Helical" evidence="5">
    <location>
        <begin position="345"/>
        <end position="362"/>
    </location>
</feature>
<reference evidence="7 9" key="3">
    <citation type="submission" date="2016-10" db="EMBL/GenBank/DDBJ databases">
        <authorList>
            <person name="Varghese N."/>
            <person name="Submissions S."/>
        </authorList>
    </citation>
    <scope>NUCLEOTIDE SEQUENCE [LARGE SCALE GENOMIC DNA]</scope>
    <source>
        <strain evidence="7 9">CGMCC 1.6501</strain>
    </source>
</reference>
<sequence length="459" mass="51085">MSIRNIILLGLFTGFAAAVFFAGDLEYSGKLSLVIFTLSLGMFIFSSIPAGLVAWLCLSAGVVLGLPQEILFTSFNTHVVWLMIGAFIIAAVLEKSGLLKRLIRWVQKNCYSRGRVTLFTFVLVQILSVVIPSTSGRASALLPIYRAFGSQFGRNKKFFGLAIPVLILMAANTTLIGAGSHIIGIGILEAQTDRTISYMSFLIYGMPFGLLIGGISLYLLSKWYLKNMEFPEVQAQGAEEESEPLSNHEKKALWLIGITLALWLTEAFHGFDIAFVTMLMSMIMMLPQAGLISWKEGLQNVSWSLIFFVAGATALGELLVTYKVTDYFQERFLSIFSTLDVTNEFIMLMLIALISVTSHLYITSHTTRAVVFIPVLLIFADMFTLNPSAVVFIALIGINYCVTLPVSSKALLIFYEEDDRPFTTRDLVKVSMWLMPLYILLMVVTYYVFWQHLGLSLMG</sequence>
<keyword evidence="4 5" id="KW-0472">Membrane</keyword>
<keyword evidence="8" id="KW-1185">Reference proteome</keyword>
<dbReference type="Proteomes" id="UP000034029">
    <property type="component" value="Chromosome"/>
</dbReference>
<dbReference type="OrthoDB" id="9156049at2"/>
<feature type="transmembrane region" description="Helical" evidence="5">
    <location>
        <begin position="391"/>
        <end position="415"/>
    </location>
</feature>
<evidence type="ECO:0000256" key="2">
    <source>
        <dbReference type="ARBA" id="ARBA00022692"/>
    </source>
</evidence>
<dbReference type="GO" id="GO:0022857">
    <property type="term" value="F:transmembrane transporter activity"/>
    <property type="evidence" value="ECO:0007669"/>
    <property type="project" value="InterPro"/>
</dbReference>
<protein>
    <submittedName>
        <fullName evidence="7">Anion transporter</fullName>
    </submittedName>
    <submittedName>
        <fullName evidence="6">Anion:sodium symporter</fullName>
    </submittedName>
</protein>
<dbReference type="InterPro" id="IPR001898">
    <property type="entry name" value="SLC13A/DASS"/>
</dbReference>
<keyword evidence="2 5" id="KW-0812">Transmembrane</keyword>
<dbReference type="Pfam" id="PF00939">
    <property type="entry name" value="Na_sulph_symp"/>
    <property type="match status" value="1"/>
</dbReference>
<dbReference type="InterPro" id="IPR051679">
    <property type="entry name" value="DASS-Related_Transporters"/>
</dbReference>
<evidence type="ECO:0000313" key="6">
    <source>
        <dbReference type="EMBL" id="AKG75038.1"/>
    </source>
</evidence>
<dbReference type="EMBL" id="FOTB01000002">
    <property type="protein sequence ID" value="SFK64986.1"/>
    <property type="molecule type" value="Genomic_DNA"/>
</dbReference>
<evidence type="ECO:0000256" key="3">
    <source>
        <dbReference type="ARBA" id="ARBA00022989"/>
    </source>
</evidence>
<evidence type="ECO:0000256" key="4">
    <source>
        <dbReference type="ARBA" id="ARBA00023136"/>
    </source>
</evidence>